<keyword evidence="3" id="KW-0418">Kinase</keyword>
<keyword evidence="7" id="KW-1133">Transmembrane helix</keyword>
<organism evidence="9 10">
    <name type="scientific">Pachysolen tannophilus NRRL Y-2460</name>
    <dbReference type="NCBI Taxonomy" id="669874"/>
    <lineage>
        <taxon>Eukaryota</taxon>
        <taxon>Fungi</taxon>
        <taxon>Dikarya</taxon>
        <taxon>Ascomycota</taxon>
        <taxon>Saccharomycotina</taxon>
        <taxon>Pichiomycetes</taxon>
        <taxon>Pachysolenaceae</taxon>
        <taxon>Pachysolen</taxon>
    </lineage>
</organism>
<evidence type="ECO:0000256" key="6">
    <source>
        <dbReference type="PROSITE-ProRule" id="PRU10141"/>
    </source>
</evidence>
<dbReference type="GO" id="GO:0004672">
    <property type="term" value="F:protein kinase activity"/>
    <property type="evidence" value="ECO:0007669"/>
    <property type="project" value="InterPro"/>
</dbReference>
<dbReference type="InterPro" id="IPR008271">
    <property type="entry name" value="Ser/Thr_kinase_AS"/>
</dbReference>
<name>A0A1E4TUG0_PACTA</name>
<evidence type="ECO:0000313" key="9">
    <source>
        <dbReference type="EMBL" id="ODV95374.1"/>
    </source>
</evidence>
<dbReference type="GO" id="GO:0030447">
    <property type="term" value="P:filamentous growth"/>
    <property type="evidence" value="ECO:0007669"/>
    <property type="project" value="UniProtKB-ARBA"/>
</dbReference>
<evidence type="ECO:0000256" key="4">
    <source>
        <dbReference type="ARBA" id="ARBA00022840"/>
    </source>
</evidence>
<gene>
    <name evidence="9" type="ORF">PACTADRAFT_16895</name>
</gene>
<evidence type="ECO:0000256" key="5">
    <source>
        <dbReference type="ARBA" id="ARBA00037982"/>
    </source>
</evidence>
<keyword evidence="4 6" id="KW-0067">ATP-binding</keyword>
<evidence type="ECO:0000256" key="7">
    <source>
        <dbReference type="SAM" id="Phobius"/>
    </source>
</evidence>
<dbReference type="SUPFAM" id="SSF56112">
    <property type="entry name" value="Protein kinase-like (PK-like)"/>
    <property type="match status" value="1"/>
</dbReference>
<dbReference type="GO" id="GO:0005524">
    <property type="term" value="F:ATP binding"/>
    <property type="evidence" value="ECO:0007669"/>
    <property type="project" value="UniProtKB-UniRule"/>
</dbReference>
<dbReference type="STRING" id="669874.A0A1E4TUG0"/>
<dbReference type="PANTHER" id="PTHR11042:SF138">
    <property type="entry name" value="SERINE_THREONINE-PROTEIN KINASE IKS1-RELATED"/>
    <property type="match status" value="1"/>
</dbReference>
<dbReference type="GO" id="GO:0005737">
    <property type="term" value="C:cytoplasm"/>
    <property type="evidence" value="ECO:0007669"/>
    <property type="project" value="TreeGrafter"/>
</dbReference>
<dbReference type="Proteomes" id="UP000094236">
    <property type="component" value="Unassembled WGS sequence"/>
</dbReference>
<evidence type="ECO:0000313" key="10">
    <source>
        <dbReference type="Proteomes" id="UP000094236"/>
    </source>
</evidence>
<dbReference type="InterPro" id="IPR017441">
    <property type="entry name" value="Protein_kinase_ATP_BS"/>
</dbReference>
<dbReference type="Gene3D" id="3.30.200.20">
    <property type="entry name" value="Phosphorylase Kinase, domain 1"/>
    <property type="match status" value="1"/>
</dbReference>
<dbReference type="EMBL" id="KV454014">
    <property type="protein sequence ID" value="ODV95374.1"/>
    <property type="molecule type" value="Genomic_DNA"/>
</dbReference>
<dbReference type="InterPro" id="IPR050339">
    <property type="entry name" value="CC_SR_Kinase"/>
</dbReference>
<dbReference type="InterPro" id="IPR000719">
    <property type="entry name" value="Prot_kinase_dom"/>
</dbReference>
<dbReference type="Pfam" id="PF00069">
    <property type="entry name" value="Pkinase"/>
    <property type="match status" value="1"/>
</dbReference>
<dbReference type="PROSITE" id="PS00107">
    <property type="entry name" value="PROTEIN_KINASE_ATP"/>
    <property type="match status" value="1"/>
</dbReference>
<feature type="binding site" evidence="6">
    <location>
        <position position="244"/>
    </location>
    <ligand>
        <name>ATP</name>
        <dbReference type="ChEBI" id="CHEBI:30616"/>
    </ligand>
</feature>
<feature type="domain" description="Protein kinase" evidence="8">
    <location>
        <begin position="212"/>
        <end position="594"/>
    </location>
</feature>
<dbReference type="InterPro" id="IPR011009">
    <property type="entry name" value="Kinase-like_dom_sf"/>
</dbReference>
<sequence>MSVVLYKNDELKIVLNHPPSDALILYNKSKNTFEIVKSNLNSSSGSEINNDDGGNSNYTFYGSVNDNLGGNHVIDRHEAATGKSGVRSSTHLSGDGYLICPNCGYNIQFHDGAQGFNDTDGDHNHGFNTDSNAIYMDSNYFKLLANLDYEATNNNEVDTETDSETRTHNLLPRLSASIEEVELEDGNSSASFDVYGNIPKNLFSPNYFHKFFKILEKLGNGSNGVVFKVEHNLSDLTLGVFALKKIGIGNNIENLEKILKEVNFLYSLTNNNSNDHDEDNDEDEDEDDENFINIDGTKNLVNYNHVWLEIDNISTFGPKIPCVFILFEYCDGGNLETLIANLNKPKGFLEKKALLKTLKKIGNKNLLAKDETFYLNNFEIFKIFKDICSGVYKLHKNHIIHRDLKPSNCLLKKKIDFKKVKVNSVHDMNRIPVVCVSDFGESIFEGTKRESSGYTGTLEYTAPELLVKCAGNNSDRLNEFNKKTDIYSLGLILYYLCFNKLPYGTEGNYDAELIRHKIKDYYQNRSEYFFLYDNKEILNSRKIIDIENLAEIDKTNDSYLLKDFIDLINSMCNINPSKRPFAKDVIITLDHIYEKLKAISVNNESTSDSRLHHQPFMNFHDKRSSADTLLTVKSFEKEIDPTDVDVGVGVGDGKLLTLPYKDYNAHFITYWLKHPIFLLIFSCFLLMFSIKYNVDLRYLFFFLLGYLFKVIV</sequence>
<dbReference type="PROSITE" id="PS50011">
    <property type="entry name" value="PROTEIN_KINASE_DOM"/>
    <property type="match status" value="1"/>
</dbReference>
<keyword evidence="1" id="KW-0808">Transferase</keyword>
<accession>A0A1E4TUG0</accession>
<evidence type="ECO:0000256" key="2">
    <source>
        <dbReference type="ARBA" id="ARBA00022741"/>
    </source>
</evidence>
<evidence type="ECO:0000256" key="3">
    <source>
        <dbReference type="ARBA" id="ARBA00022777"/>
    </source>
</evidence>
<evidence type="ECO:0000256" key="1">
    <source>
        <dbReference type="ARBA" id="ARBA00022679"/>
    </source>
</evidence>
<dbReference type="GO" id="GO:0005634">
    <property type="term" value="C:nucleus"/>
    <property type="evidence" value="ECO:0007669"/>
    <property type="project" value="TreeGrafter"/>
</dbReference>
<protein>
    <recommendedName>
        <fullName evidence="8">Protein kinase domain-containing protein</fullName>
    </recommendedName>
</protein>
<feature type="transmembrane region" description="Helical" evidence="7">
    <location>
        <begin position="670"/>
        <end position="688"/>
    </location>
</feature>
<keyword evidence="10" id="KW-1185">Reference proteome</keyword>
<keyword evidence="7" id="KW-0812">Transmembrane</keyword>
<dbReference type="SMART" id="SM00220">
    <property type="entry name" value="S_TKc"/>
    <property type="match status" value="1"/>
</dbReference>
<keyword evidence="7" id="KW-0472">Membrane</keyword>
<dbReference type="PANTHER" id="PTHR11042">
    <property type="entry name" value="EUKARYOTIC TRANSLATION INITIATION FACTOR 2-ALPHA KINASE EIF2-ALPHA KINASE -RELATED"/>
    <property type="match status" value="1"/>
</dbReference>
<dbReference type="AlphaFoldDB" id="A0A1E4TUG0"/>
<evidence type="ECO:0000259" key="8">
    <source>
        <dbReference type="PROSITE" id="PS50011"/>
    </source>
</evidence>
<reference evidence="10" key="1">
    <citation type="submission" date="2016-05" db="EMBL/GenBank/DDBJ databases">
        <title>Comparative genomics of biotechnologically important yeasts.</title>
        <authorList>
            <consortium name="DOE Joint Genome Institute"/>
            <person name="Riley R."/>
            <person name="Haridas S."/>
            <person name="Wolfe K.H."/>
            <person name="Lopes M.R."/>
            <person name="Hittinger C.T."/>
            <person name="Goker M."/>
            <person name="Salamov A."/>
            <person name="Wisecaver J."/>
            <person name="Long T.M."/>
            <person name="Aerts A.L."/>
            <person name="Barry K."/>
            <person name="Choi C."/>
            <person name="Clum A."/>
            <person name="Coughlan A.Y."/>
            <person name="Deshpande S."/>
            <person name="Douglass A.P."/>
            <person name="Hanson S.J."/>
            <person name="Klenk H.-P."/>
            <person name="Labutti K."/>
            <person name="Lapidus A."/>
            <person name="Lindquist E."/>
            <person name="Lipzen A."/>
            <person name="Meier-Kolthoff J.P."/>
            <person name="Ohm R.A."/>
            <person name="Otillar R.P."/>
            <person name="Pangilinan J."/>
            <person name="Peng Y."/>
            <person name="Rokas A."/>
            <person name="Rosa C.A."/>
            <person name="Scheuner C."/>
            <person name="Sibirny A.A."/>
            <person name="Slot J.C."/>
            <person name="Stielow J.B."/>
            <person name="Sun H."/>
            <person name="Kurtzman C.P."/>
            <person name="Blackwell M."/>
            <person name="Grigoriev I.V."/>
            <person name="Jeffries T.W."/>
        </authorList>
    </citation>
    <scope>NUCLEOTIDE SEQUENCE [LARGE SCALE GENOMIC DNA]</scope>
    <source>
        <strain evidence="10">NRRL Y-2460</strain>
    </source>
</reference>
<dbReference type="PROSITE" id="PS00108">
    <property type="entry name" value="PROTEIN_KINASE_ST"/>
    <property type="match status" value="1"/>
</dbReference>
<proteinExistence type="inferred from homology"/>
<dbReference type="Gene3D" id="1.10.510.10">
    <property type="entry name" value="Transferase(Phosphotransferase) domain 1"/>
    <property type="match status" value="1"/>
</dbReference>
<comment type="similarity">
    <text evidence="5">Belongs to the protein kinase superfamily. Ser/Thr protein kinase family. GCN2 subfamily.</text>
</comment>
<keyword evidence="2 6" id="KW-0547">Nucleotide-binding</keyword>
<dbReference type="OrthoDB" id="1405469at2759"/>
<dbReference type="CDD" id="cd00180">
    <property type="entry name" value="PKc"/>
    <property type="match status" value="1"/>
</dbReference>